<dbReference type="EMBL" id="UINC01003521">
    <property type="protein sequence ID" value="SVA07062.1"/>
    <property type="molecule type" value="Genomic_DNA"/>
</dbReference>
<protein>
    <submittedName>
        <fullName evidence="2">Uncharacterized protein</fullName>
    </submittedName>
</protein>
<feature type="transmembrane region" description="Helical" evidence="1">
    <location>
        <begin position="45"/>
        <end position="75"/>
    </location>
</feature>
<sequence length="89" mass="10064">MAYGILYGQIPSTFYDYDYRETAVGPTPRRTKMNEFLTSYSSEHALLWALLVIGGVAAAAIGFHIFWTVVFWTVASLRGTPGRRREDND</sequence>
<proteinExistence type="predicted"/>
<accession>A0A381SSR3</accession>
<reference evidence="2" key="1">
    <citation type="submission" date="2018-05" db="EMBL/GenBank/DDBJ databases">
        <authorList>
            <person name="Lanie J.A."/>
            <person name="Ng W.-L."/>
            <person name="Kazmierczak K.M."/>
            <person name="Andrzejewski T.M."/>
            <person name="Davidsen T.M."/>
            <person name="Wayne K.J."/>
            <person name="Tettelin H."/>
            <person name="Glass J.I."/>
            <person name="Rusch D."/>
            <person name="Podicherti R."/>
            <person name="Tsui H.-C.T."/>
            <person name="Winkler M.E."/>
        </authorList>
    </citation>
    <scope>NUCLEOTIDE SEQUENCE</scope>
</reference>
<evidence type="ECO:0000313" key="2">
    <source>
        <dbReference type="EMBL" id="SVA07062.1"/>
    </source>
</evidence>
<evidence type="ECO:0000256" key="1">
    <source>
        <dbReference type="SAM" id="Phobius"/>
    </source>
</evidence>
<gene>
    <name evidence="2" type="ORF">METZ01_LOCUS59916</name>
</gene>
<keyword evidence="1" id="KW-1133">Transmembrane helix</keyword>
<name>A0A381SSR3_9ZZZZ</name>
<dbReference type="AlphaFoldDB" id="A0A381SSR3"/>
<keyword evidence="1" id="KW-0472">Membrane</keyword>
<organism evidence="2">
    <name type="scientific">marine metagenome</name>
    <dbReference type="NCBI Taxonomy" id="408172"/>
    <lineage>
        <taxon>unclassified sequences</taxon>
        <taxon>metagenomes</taxon>
        <taxon>ecological metagenomes</taxon>
    </lineage>
</organism>
<keyword evidence="1" id="KW-0812">Transmembrane</keyword>